<dbReference type="Pfam" id="PF02902">
    <property type="entry name" value="Peptidase_C48"/>
    <property type="match status" value="1"/>
</dbReference>
<evidence type="ECO:0000256" key="3">
    <source>
        <dbReference type="ARBA" id="ARBA00022801"/>
    </source>
</evidence>
<keyword evidence="3" id="KW-0378">Hydrolase</keyword>
<evidence type="ECO:0000256" key="4">
    <source>
        <dbReference type="ARBA" id="ARBA00022807"/>
    </source>
</evidence>
<keyword evidence="4" id="KW-0788">Thiol protease</keyword>
<dbReference type="OMA" id="GFYFEYL"/>
<proteinExistence type="inferred from homology"/>
<gene>
    <name evidence="6" type="primary">senp8</name>
    <name evidence="6" type="ORF">PPL_05802</name>
</gene>
<dbReference type="InterPro" id="IPR044613">
    <property type="entry name" value="Nep1/2-like"/>
</dbReference>
<dbReference type="EMBL" id="ADBJ01000025">
    <property type="protein sequence ID" value="EFA81807.1"/>
    <property type="molecule type" value="Genomic_DNA"/>
</dbReference>
<accession>D3BB70</accession>
<dbReference type="PROSITE" id="PS50600">
    <property type="entry name" value="ULP_PROTEASE"/>
    <property type="match status" value="1"/>
</dbReference>
<organism evidence="6 7">
    <name type="scientific">Heterostelium pallidum (strain ATCC 26659 / Pp 5 / PN500)</name>
    <name type="common">Cellular slime mold</name>
    <name type="synonym">Polysphondylium pallidum</name>
    <dbReference type="NCBI Taxonomy" id="670386"/>
    <lineage>
        <taxon>Eukaryota</taxon>
        <taxon>Amoebozoa</taxon>
        <taxon>Evosea</taxon>
        <taxon>Eumycetozoa</taxon>
        <taxon>Dictyostelia</taxon>
        <taxon>Acytosteliales</taxon>
        <taxon>Acytosteliaceae</taxon>
        <taxon>Heterostelium</taxon>
    </lineage>
</organism>
<comment type="similarity">
    <text evidence="1">Belongs to the peptidase C48 family.</text>
</comment>
<evidence type="ECO:0000259" key="5">
    <source>
        <dbReference type="PROSITE" id="PS50600"/>
    </source>
</evidence>
<dbReference type="PANTHER" id="PTHR46468:SF1">
    <property type="entry name" value="SENTRIN-SPECIFIC PROTEASE 8"/>
    <property type="match status" value="1"/>
</dbReference>
<keyword evidence="7" id="KW-1185">Reference proteome</keyword>
<dbReference type="RefSeq" id="XP_020433924.1">
    <property type="nucleotide sequence ID" value="XM_020576675.1"/>
</dbReference>
<dbReference type="InParanoid" id="D3BB70"/>
<dbReference type="InterPro" id="IPR003653">
    <property type="entry name" value="Peptidase_C48_C"/>
</dbReference>
<evidence type="ECO:0000256" key="2">
    <source>
        <dbReference type="ARBA" id="ARBA00022670"/>
    </source>
</evidence>
<name>D3BB70_HETP5</name>
<dbReference type="STRING" id="670386.D3BB70"/>
<keyword evidence="2 6" id="KW-0645">Protease</keyword>
<dbReference type="AlphaFoldDB" id="D3BB70"/>
<protein>
    <submittedName>
        <fullName evidence="6">Sentrin-specific protease 8</fullName>
    </submittedName>
</protein>
<dbReference type="Gene3D" id="3.40.395.10">
    <property type="entry name" value="Adenoviral Proteinase, Chain A"/>
    <property type="match status" value="1"/>
</dbReference>
<dbReference type="GO" id="GO:0006508">
    <property type="term" value="P:proteolysis"/>
    <property type="evidence" value="ECO:0007669"/>
    <property type="project" value="UniProtKB-KW"/>
</dbReference>
<reference evidence="6 7" key="1">
    <citation type="journal article" date="2011" name="Genome Res.">
        <title>Phylogeny-wide analysis of social amoeba genomes highlights ancient origins for complex intercellular communication.</title>
        <authorList>
            <person name="Heidel A.J."/>
            <person name="Lawal H.M."/>
            <person name="Felder M."/>
            <person name="Schilde C."/>
            <person name="Helps N.R."/>
            <person name="Tunggal B."/>
            <person name="Rivero F."/>
            <person name="John U."/>
            <person name="Schleicher M."/>
            <person name="Eichinger L."/>
            <person name="Platzer M."/>
            <person name="Noegel A.A."/>
            <person name="Schaap P."/>
            <person name="Gloeckner G."/>
        </authorList>
    </citation>
    <scope>NUCLEOTIDE SEQUENCE [LARGE SCALE GENOMIC DNA]</scope>
    <source>
        <strain evidence="7">ATCC 26659 / Pp 5 / PN500</strain>
    </source>
</reference>
<dbReference type="FunCoup" id="D3BB70">
    <property type="interactions" value="256"/>
</dbReference>
<comment type="caution">
    <text evidence="6">The sequence shown here is derived from an EMBL/GenBank/DDBJ whole genome shotgun (WGS) entry which is preliminary data.</text>
</comment>
<dbReference type="MEROPS" id="C48.001"/>
<dbReference type="PANTHER" id="PTHR46468">
    <property type="entry name" value="SENTRIN-SPECIFIC PROTEASE 8"/>
    <property type="match status" value="1"/>
</dbReference>
<dbReference type="GO" id="GO:0019784">
    <property type="term" value="F:deNEDDylase activity"/>
    <property type="evidence" value="ECO:0007669"/>
    <property type="project" value="InterPro"/>
</dbReference>
<feature type="domain" description="Ubiquitin-like protease family profile" evidence="5">
    <location>
        <begin position="13"/>
        <end position="183"/>
    </location>
</feature>
<dbReference type="Proteomes" id="UP000001396">
    <property type="component" value="Unassembled WGS sequence"/>
</dbReference>
<sequence>MSDDPIILSFKDASLYKSDLSILKNRYQWLNDAIISFYFEYLSDTLLKDYLEKITLMSASTVFMLNYVNGDDVAELNSMIGALDLPSKEIIFIPINNNEDPDQIAGGSHWSLLVYEKVNQSFYYYDSISGDSNYAYGCVIARKLYKLLTGQQYTSSKISKRNTPQQRNGFDCGMYLLSITENLSQQLIENYKQNNQQPLKITSDIESSMYKTITPDYISIKRNQIYEIVEKLINK</sequence>
<dbReference type="GO" id="GO:0008234">
    <property type="term" value="F:cysteine-type peptidase activity"/>
    <property type="evidence" value="ECO:0007669"/>
    <property type="project" value="UniProtKB-KW"/>
</dbReference>
<evidence type="ECO:0000313" key="7">
    <source>
        <dbReference type="Proteomes" id="UP000001396"/>
    </source>
</evidence>
<dbReference type="SUPFAM" id="SSF54001">
    <property type="entry name" value="Cysteine proteinases"/>
    <property type="match status" value="1"/>
</dbReference>
<dbReference type="GeneID" id="31361286"/>
<evidence type="ECO:0000313" key="6">
    <source>
        <dbReference type="EMBL" id="EFA81807.1"/>
    </source>
</evidence>
<evidence type="ECO:0000256" key="1">
    <source>
        <dbReference type="ARBA" id="ARBA00005234"/>
    </source>
</evidence>
<dbReference type="GO" id="GO:0000338">
    <property type="term" value="P:protein deneddylation"/>
    <property type="evidence" value="ECO:0007669"/>
    <property type="project" value="TreeGrafter"/>
</dbReference>
<dbReference type="InterPro" id="IPR038765">
    <property type="entry name" value="Papain-like_cys_pep_sf"/>
</dbReference>